<proteinExistence type="predicted"/>
<evidence type="ECO:0000256" key="3">
    <source>
        <dbReference type="ARBA" id="ARBA00023002"/>
    </source>
</evidence>
<dbReference type="KEGG" id="pacs:FAZ98_34035"/>
<dbReference type="Gene3D" id="3.90.380.10">
    <property type="entry name" value="Naphthalene 1,2-dioxygenase Alpha Subunit, Chain A, domain 1"/>
    <property type="match status" value="1"/>
</dbReference>
<accession>A0A7Z2GRV6</accession>
<evidence type="ECO:0000313" key="7">
    <source>
        <dbReference type="EMBL" id="QGZ66762.1"/>
    </source>
</evidence>
<dbReference type="Gene3D" id="2.102.10.10">
    <property type="entry name" value="Rieske [2Fe-2S] iron-sulphur domain"/>
    <property type="match status" value="1"/>
</dbReference>
<dbReference type="AlphaFoldDB" id="A0A7Z2GRV6"/>
<evidence type="ECO:0000256" key="5">
    <source>
        <dbReference type="ARBA" id="ARBA00023014"/>
    </source>
</evidence>
<dbReference type="PANTHER" id="PTHR21266">
    <property type="entry name" value="IRON-SULFUR DOMAIN CONTAINING PROTEIN"/>
    <property type="match status" value="1"/>
</dbReference>
<keyword evidence="2" id="KW-0479">Metal-binding</keyword>
<dbReference type="PANTHER" id="PTHR21266:SF60">
    <property type="entry name" value="3-KETOSTEROID-9-ALPHA-MONOOXYGENASE, OXYGENASE COMPONENT"/>
    <property type="match status" value="1"/>
</dbReference>
<dbReference type="GO" id="GO:0016491">
    <property type="term" value="F:oxidoreductase activity"/>
    <property type="evidence" value="ECO:0007669"/>
    <property type="project" value="UniProtKB-KW"/>
</dbReference>
<protein>
    <submittedName>
        <fullName evidence="7">Rieske 2Fe-2S domain-containing protein</fullName>
    </submittedName>
</protein>
<keyword evidence="4" id="KW-0408">Iron</keyword>
<evidence type="ECO:0000256" key="1">
    <source>
        <dbReference type="ARBA" id="ARBA00022714"/>
    </source>
</evidence>
<dbReference type="PROSITE" id="PS51296">
    <property type="entry name" value="RIESKE"/>
    <property type="match status" value="1"/>
</dbReference>
<dbReference type="EMBL" id="CP046916">
    <property type="protein sequence ID" value="QGZ66762.1"/>
    <property type="molecule type" value="Genomic_DNA"/>
</dbReference>
<evidence type="ECO:0000256" key="2">
    <source>
        <dbReference type="ARBA" id="ARBA00022723"/>
    </source>
</evidence>
<keyword evidence="8" id="KW-1185">Reference proteome</keyword>
<dbReference type="InterPro" id="IPR036922">
    <property type="entry name" value="Rieske_2Fe-2S_sf"/>
</dbReference>
<evidence type="ECO:0000259" key="6">
    <source>
        <dbReference type="PROSITE" id="PS51296"/>
    </source>
</evidence>
<feature type="domain" description="Rieske" evidence="6">
    <location>
        <begin position="38"/>
        <end position="139"/>
    </location>
</feature>
<reference evidence="7 8" key="1">
    <citation type="submission" date="2019-12" db="EMBL/GenBank/DDBJ databases">
        <title>Paraburkholderia acidiphila 7Q-K02 sp. nov and Paraburkholderia acidisoli DHF22 sp. nov., two strains isolated from forest soil.</title>
        <authorList>
            <person name="Gao Z."/>
            <person name="Qiu L."/>
        </authorList>
    </citation>
    <scope>NUCLEOTIDE SEQUENCE [LARGE SCALE GENOMIC DNA]</scope>
    <source>
        <strain evidence="7 8">DHF22</strain>
    </source>
</reference>
<dbReference type="RefSeq" id="WP_158958415.1">
    <property type="nucleotide sequence ID" value="NZ_CP046916.1"/>
</dbReference>
<dbReference type="SUPFAM" id="SSF55961">
    <property type="entry name" value="Bet v1-like"/>
    <property type="match status" value="1"/>
</dbReference>
<evidence type="ECO:0000313" key="8">
    <source>
        <dbReference type="Proteomes" id="UP000433577"/>
    </source>
</evidence>
<evidence type="ECO:0000256" key="4">
    <source>
        <dbReference type="ARBA" id="ARBA00023004"/>
    </source>
</evidence>
<dbReference type="InterPro" id="IPR050584">
    <property type="entry name" value="Cholesterol_7-desaturase"/>
</dbReference>
<keyword evidence="1" id="KW-0001">2Fe-2S</keyword>
<dbReference type="InterPro" id="IPR017941">
    <property type="entry name" value="Rieske_2Fe-2S"/>
</dbReference>
<sequence length="396" mass="43464">MTATPAIARAESLHDYDVPGFTPGGFADHATPLVRDCWYVAATGGEVTREIMSRRLLGVDVALYRTLAGNVAAVRNRCPHRSFPLAKGKLVGDILMCGYHGMQFDPAGRCVNMPAMPIVPTNASVRSFPTAERGPLVWIWMGDPERADEQLIPDTGWLSDPAWKSVGDTFHLRSDYVSMHENLLDQTHFPFLHPGAIGTPEYARSRLKVRVEGNAVVIDRELRNSPPPAVYGVPTGLMGQPVDRFSDARFVSPALHTAYARIVDNADASGTPRTYRFNITHVFTPETNGSIHYWWFNSRNFNLDDTAADDWLYAASTKAYQEDVDALEWILSTVQSDTEPQFDLNFAPDKPGLLMRQILYRLAAQETGATASTHADAPAATPDCDAAAAAACARKA</sequence>
<dbReference type="InterPro" id="IPR044043">
    <property type="entry name" value="VanA_C_cat"/>
</dbReference>
<gene>
    <name evidence="7" type="ORF">FAZ98_34035</name>
</gene>
<dbReference type="GO" id="GO:0051537">
    <property type="term" value="F:2 iron, 2 sulfur cluster binding"/>
    <property type="evidence" value="ECO:0007669"/>
    <property type="project" value="UniProtKB-KW"/>
</dbReference>
<dbReference type="OrthoDB" id="9790995at2"/>
<dbReference type="Pfam" id="PF00355">
    <property type="entry name" value="Rieske"/>
    <property type="match status" value="1"/>
</dbReference>
<dbReference type="GO" id="GO:0046872">
    <property type="term" value="F:metal ion binding"/>
    <property type="evidence" value="ECO:0007669"/>
    <property type="project" value="UniProtKB-KW"/>
</dbReference>
<dbReference type="SUPFAM" id="SSF50022">
    <property type="entry name" value="ISP domain"/>
    <property type="match status" value="1"/>
</dbReference>
<keyword evidence="3" id="KW-0560">Oxidoreductase</keyword>
<dbReference type="Pfam" id="PF19112">
    <property type="entry name" value="VanA_C"/>
    <property type="match status" value="1"/>
</dbReference>
<name>A0A7Z2GRV6_9BURK</name>
<dbReference type="Proteomes" id="UP000433577">
    <property type="component" value="Chromosome 4"/>
</dbReference>
<organism evidence="7 8">
    <name type="scientific">Paraburkholderia acidisoli</name>
    <dbReference type="NCBI Taxonomy" id="2571748"/>
    <lineage>
        <taxon>Bacteria</taxon>
        <taxon>Pseudomonadati</taxon>
        <taxon>Pseudomonadota</taxon>
        <taxon>Betaproteobacteria</taxon>
        <taxon>Burkholderiales</taxon>
        <taxon>Burkholderiaceae</taxon>
        <taxon>Paraburkholderia</taxon>
    </lineage>
</organism>
<keyword evidence="5" id="KW-0411">Iron-sulfur</keyword>